<evidence type="ECO:0000313" key="2">
    <source>
        <dbReference type="Proteomes" id="UP000177349"/>
    </source>
</evidence>
<accession>A0A1G2BQG9</accession>
<dbReference type="Proteomes" id="UP000177349">
    <property type="component" value="Unassembled WGS sequence"/>
</dbReference>
<reference evidence="1 2" key="1">
    <citation type="journal article" date="2016" name="Nat. Commun.">
        <title>Thousands of microbial genomes shed light on interconnected biogeochemical processes in an aquifer system.</title>
        <authorList>
            <person name="Anantharaman K."/>
            <person name="Brown C.T."/>
            <person name="Hug L.A."/>
            <person name="Sharon I."/>
            <person name="Castelle C.J."/>
            <person name="Probst A.J."/>
            <person name="Thomas B.C."/>
            <person name="Singh A."/>
            <person name="Wilkins M.J."/>
            <person name="Karaoz U."/>
            <person name="Brodie E.L."/>
            <person name="Williams K.H."/>
            <person name="Hubbard S.S."/>
            <person name="Banfield J.F."/>
        </authorList>
    </citation>
    <scope>NUCLEOTIDE SEQUENCE [LARGE SCALE GENOMIC DNA]</scope>
</reference>
<evidence type="ECO:0000313" key="1">
    <source>
        <dbReference type="EMBL" id="OGY91395.1"/>
    </source>
</evidence>
<dbReference type="AlphaFoldDB" id="A0A1G2BQG9"/>
<organism evidence="1 2">
    <name type="scientific">Candidatus Komeilibacteria bacterium RIFCSPLOWO2_01_FULL_53_11</name>
    <dbReference type="NCBI Taxonomy" id="1798552"/>
    <lineage>
        <taxon>Bacteria</taxon>
        <taxon>Candidatus Komeiliibacteriota</taxon>
    </lineage>
</organism>
<name>A0A1G2BQG9_9BACT</name>
<gene>
    <name evidence="1" type="ORF">A3B31_02330</name>
</gene>
<sequence>MTQERWEEICQKIRDNFEVVATYSEELNPGTADVIEFHGPLGTLRAKLNRQPKVLDKKTLYSHRAGGEVKVDYSYSDTEKVLYLTVEKWNEERQNWAPMDAGSLL</sequence>
<comment type="caution">
    <text evidence="1">The sequence shown here is derived from an EMBL/GenBank/DDBJ whole genome shotgun (WGS) entry which is preliminary data.</text>
</comment>
<protein>
    <submittedName>
        <fullName evidence="1">Uncharacterized protein</fullName>
    </submittedName>
</protein>
<proteinExistence type="predicted"/>
<dbReference type="EMBL" id="MHKN01000043">
    <property type="protein sequence ID" value="OGY91395.1"/>
    <property type="molecule type" value="Genomic_DNA"/>
</dbReference>